<dbReference type="PANTHER" id="PTHR40083:SF1">
    <property type="entry name" value="UPF0122 PROTEIN YLXM"/>
    <property type="match status" value="1"/>
</dbReference>
<dbReference type="HAMAP" id="MF_00245">
    <property type="entry name" value="UPF0122"/>
    <property type="match status" value="1"/>
</dbReference>
<protein>
    <recommendedName>
        <fullName evidence="3">UPF0122 protein QUV96_01790</fullName>
    </recommendedName>
</protein>
<dbReference type="InterPro" id="IPR054831">
    <property type="entry name" value="UPF0122_fam_protein"/>
</dbReference>
<comment type="similarity">
    <text evidence="1 3">Belongs to the UPF0122 family.</text>
</comment>
<name>A0ABT7U9U7_9FIRM</name>
<proteinExistence type="inferred from homology"/>
<reference evidence="5 6" key="1">
    <citation type="submission" date="2023-06" db="EMBL/GenBank/DDBJ databases">
        <title>Identification and characterization of horizontal gene transfer across gut microbiota members of farm animals based on homology search.</title>
        <authorList>
            <person name="Schwarzerova J."/>
            <person name="Nykrynova M."/>
            <person name="Jureckova K."/>
            <person name="Cejkova D."/>
            <person name="Rychlik I."/>
        </authorList>
    </citation>
    <scope>NUCLEOTIDE SEQUENCE [LARGE SCALE GENOMIC DNA]</scope>
    <source>
        <strain evidence="5 6">ET39</strain>
    </source>
</reference>
<evidence type="ECO:0000256" key="2">
    <source>
        <dbReference type="ARBA" id="ARBA00024764"/>
    </source>
</evidence>
<evidence type="ECO:0000256" key="4">
    <source>
        <dbReference type="SAM" id="Coils"/>
    </source>
</evidence>
<dbReference type="NCBIfam" id="NF045758">
    <property type="entry name" value="YlxM"/>
    <property type="match status" value="1"/>
</dbReference>
<dbReference type="Proteomes" id="UP001529340">
    <property type="component" value="Unassembled WGS sequence"/>
</dbReference>
<evidence type="ECO:0000313" key="6">
    <source>
        <dbReference type="Proteomes" id="UP001529340"/>
    </source>
</evidence>
<evidence type="ECO:0000256" key="3">
    <source>
        <dbReference type="HAMAP-Rule" id="MF_00245"/>
    </source>
</evidence>
<evidence type="ECO:0000256" key="1">
    <source>
        <dbReference type="ARBA" id="ARBA00008720"/>
    </source>
</evidence>
<dbReference type="Pfam" id="PF04297">
    <property type="entry name" value="UPF0122"/>
    <property type="match status" value="1"/>
</dbReference>
<keyword evidence="6" id="KW-1185">Reference proteome</keyword>
<dbReference type="Gene3D" id="1.10.10.10">
    <property type="entry name" value="Winged helix-like DNA-binding domain superfamily/Winged helix DNA-binding domain"/>
    <property type="match status" value="1"/>
</dbReference>
<dbReference type="InterPro" id="IPR007394">
    <property type="entry name" value="UPF0122"/>
</dbReference>
<dbReference type="InterPro" id="IPR013324">
    <property type="entry name" value="RNA_pol_sigma_r3/r4-like"/>
</dbReference>
<accession>A0ABT7U9U7</accession>
<dbReference type="RefSeq" id="WP_289606837.1">
    <property type="nucleotide sequence ID" value="NZ_JAUDCG010000005.1"/>
</dbReference>
<feature type="coiled-coil region" evidence="4">
    <location>
        <begin position="55"/>
        <end position="91"/>
    </location>
</feature>
<dbReference type="InterPro" id="IPR036388">
    <property type="entry name" value="WH-like_DNA-bd_sf"/>
</dbReference>
<comment type="caution">
    <text evidence="5">The sequence shown here is derived from an EMBL/GenBank/DDBJ whole genome shotgun (WGS) entry which is preliminary data.</text>
</comment>
<evidence type="ECO:0000313" key="5">
    <source>
        <dbReference type="EMBL" id="MDM8156367.1"/>
    </source>
</evidence>
<comment type="function">
    <text evidence="2 3">Might take part in the signal recognition particle (SRP) pathway. This is inferred from the conservation of its genetic proximity to ftsY/ffh. May be a regulatory protein.</text>
</comment>
<gene>
    <name evidence="5" type="ORF">QUV96_01790</name>
</gene>
<sequence>MHKDPFVINLLLDMYESLLTDKQRTIMQLHYREDLSLAEISEELSISRAGVLDHIQRATKALYEYEDRLHLMKQNEEAKELLRSLRAHVDEEGTAYLNRLEDLLS</sequence>
<dbReference type="PANTHER" id="PTHR40083">
    <property type="entry name" value="UPF0122 PROTEIN CBO2450/CLC_2298"/>
    <property type="match status" value="1"/>
</dbReference>
<keyword evidence="4" id="KW-0175">Coiled coil</keyword>
<organism evidence="5 6">
    <name type="scientific">Amedibacillus dolichus</name>
    <dbReference type="NCBI Taxonomy" id="31971"/>
    <lineage>
        <taxon>Bacteria</taxon>
        <taxon>Bacillati</taxon>
        <taxon>Bacillota</taxon>
        <taxon>Erysipelotrichia</taxon>
        <taxon>Erysipelotrichales</taxon>
        <taxon>Erysipelotrichaceae</taxon>
        <taxon>Amedibacillus</taxon>
    </lineage>
</organism>
<reference evidence="6" key="2">
    <citation type="submission" date="2023-06" db="EMBL/GenBank/DDBJ databases">
        <title>Identification and characterization of horizontal gene transfer across gut microbiota members of farm animals based on homology search.</title>
        <authorList>
            <person name="Zeman M."/>
            <person name="Kubasova T."/>
            <person name="Jahodarova E."/>
            <person name="Nykrynova M."/>
            <person name="Rychlik I."/>
        </authorList>
    </citation>
    <scope>NUCLEOTIDE SEQUENCE [LARGE SCALE GENOMIC DNA]</scope>
    <source>
        <strain evidence="6">ET39</strain>
    </source>
</reference>
<dbReference type="EMBL" id="JAUDCG010000005">
    <property type="protein sequence ID" value="MDM8156367.1"/>
    <property type="molecule type" value="Genomic_DNA"/>
</dbReference>
<dbReference type="SUPFAM" id="SSF88659">
    <property type="entry name" value="Sigma3 and sigma4 domains of RNA polymerase sigma factors"/>
    <property type="match status" value="1"/>
</dbReference>
<reference evidence="5 6" key="3">
    <citation type="submission" date="2023-06" db="EMBL/GenBank/DDBJ databases">
        <authorList>
            <person name="Zeman M."/>
            <person name="Kubasova T."/>
            <person name="Jahodarova E."/>
            <person name="Nykrynova M."/>
            <person name="Rychlik I."/>
        </authorList>
    </citation>
    <scope>NUCLEOTIDE SEQUENCE [LARGE SCALE GENOMIC DNA]</scope>
    <source>
        <strain evidence="5 6">ET39</strain>
    </source>
</reference>